<dbReference type="GO" id="GO:0006310">
    <property type="term" value="P:DNA recombination"/>
    <property type="evidence" value="ECO:0007669"/>
    <property type="project" value="UniProtKB-KW"/>
</dbReference>
<feature type="domain" description="Core-binding (CB)" evidence="6">
    <location>
        <begin position="1"/>
        <end position="83"/>
    </location>
</feature>
<dbReference type="InterPro" id="IPR011010">
    <property type="entry name" value="DNA_brk_join_enz"/>
</dbReference>
<dbReference type="InterPro" id="IPR010998">
    <property type="entry name" value="Integrase_recombinase_N"/>
</dbReference>
<protein>
    <recommendedName>
        <fullName evidence="6">Core-binding (CB) domain-containing protein</fullName>
    </recommendedName>
</protein>
<name>A0A3E1NJ26_9BACT</name>
<proteinExistence type="inferred from homology"/>
<dbReference type="SUPFAM" id="SSF56349">
    <property type="entry name" value="DNA breaking-rejoining enzymes"/>
    <property type="match status" value="1"/>
</dbReference>
<dbReference type="Pfam" id="PF02899">
    <property type="entry name" value="Phage_int_SAM_1"/>
    <property type="match status" value="1"/>
</dbReference>
<dbReference type="OrthoDB" id="1407105at2"/>
<keyword evidence="8" id="KW-1185">Reference proteome</keyword>
<evidence type="ECO:0000256" key="3">
    <source>
        <dbReference type="ARBA" id="ARBA00023125"/>
    </source>
</evidence>
<dbReference type="InterPro" id="IPR013762">
    <property type="entry name" value="Integrase-like_cat_sf"/>
</dbReference>
<evidence type="ECO:0000256" key="1">
    <source>
        <dbReference type="ARBA" id="ARBA00008857"/>
    </source>
</evidence>
<gene>
    <name evidence="7" type="ORF">DXN05_10335</name>
</gene>
<evidence type="ECO:0000313" key="7">
    <source>
        <dbReference type="EMBL" id="RFM27936.1"/>
    </source>
</evidence>
<dbReference type="InterPro" id="IPR044068">
    <property type="entry name" value="CB"/>
</dbReference>
<evidence type="ECO:0000256" key="5">
    <source>
        <dbReference type="PROSITE-ProRule" id="PRU01248"/>
    </source>
</evidence>
<reference evidence="7 8" key="1">
    <citation type="submission" date="2018-08" db="EMBL/GenBank/DDBJ databases">
        <title>Chitinophagaceae sp. K23C18032701, a novel bacterium isolated from forest soil.</title>
        <authorList>
            <person name="Wang C."/>
        </authorList>
    </citation>
    <scope>NUCLEOTIDE SEQUENCE [LARGE SCALE GENOMIC DNA]</scope>
    <source>
        <strain evidence="7 8">K23C18032701</strain>
    </source>
</reference>
<dbReference type="PANTHER" id="PTHR30349:SF41">
    <property type="entry name" value="INTEGRASE_RECOMBINASE PROTEIN MJ0367-RELATED"/>
    <property type="match status" value="1"/>
</dbReference>
<dbReference type="Gene3D" id="1.10.150.130">
    <property type="match status" value="1"/>
</dbReference>
<dbReference type="Proteomes" id="UP000261284">
    <property type="component" value="Unassembled WGS sequence"/>
</dbReference>
<dbReference type="PROSITE" id="PS51900">
    <property type="entry name" value="CB"/>
    <property type="match status" value="1"/>
</dbReference>
<evidence type="ECO:0000313" key="8">
    <source>
        <dbReference type="Proteomes" id="UP000261284"/>
    </source>
</evidence>
<dbReference type="InterPro" id="IPR050090">
    <property type="entry name" value="Tyrosine_recombinase_XerCD"/>
</dbReference>
<comment type="caution">
    <text evidence="7">The sequence shown here is derived from an EMBL/GenBank/DDBJ whole genome shotgun (WGS) entry which is preliminary data.</text>
</comment>
<dbReference type="RefSeq" id="WP_116847183.1">
    <property type="nucleotide sequence ID" value="NZ_QTJU01000003.1"/>
</dbReference>
<evidence type="ECO:0000259" key="6">
    <source>
        <dbReference type="PROSITE" id="PS51900"/>
    </source>
</evidence>
<dbReference type="EMBL" id="QTJU01000003">
    <property type="protein sequence ID" value="RFM27936.1"/>
    <property type="molecule type" value="Genomic_DNA"/>
</dbReference>
<keyword evidence="3 5" id="KW-0238">DNA-binding</keyword>
<dbReference type="InterPro" id="IPR004107">
    <property type="entry name" value="Integrase_SAM-like_N"/>
</dbReference>
<sequence>MENWQHKFTLYLQQEGYAASTITGHLNNLSLFIDWVTGELPEVSEMDYTTLMAYVQYERSKGLQSTTIAIRLQSIGHYFEWLKAEKVIEKNPVKKLHIKAGEKKIVTDVLDKDALNLLYEQYVQLKSVASSKYADFHLQHIVILGLLIWQGLHSGELAKLEVGHIQLAEAKIYIPSIMRSNSRVLALAAKQVITLYQYLGKLPAGQVKLFNRNVRNAVFTLMGELKGINPVVQNAAHIRSSVILQWLKTHNKRQVQYMIGHKYITSTEYYEQQELTKLVDQLTRFHPLG</sequence>
<dbReference type="AlphaFoldDB" id="A0A3E1NJ26"/>
<dbReference type="Gene3D" id="1.10.443.10">
    <property type="entry name" value="Intergrase catalytic core"/>
    <property type="match status" value="1"/>
</dbReference>
<evidence type="ECO:0000256" key="4">
    <source>
        <dbReference type="ARBA" id="ARBA00023172"/>
    </source>
</evidence>
<dbReference type="GO" id="GO:0003677">
    <property type="term" value="F:DNA binding"/>
    <property type="evidence" value="ECO:0007669"/>
    <property type="project" value="UniProtKB-UniRule"/>
</dbReference>
<dbReference type="PANTHER" id="PTHR30349">
    <property type="entry name" value="PHAGE INTEGRASE-RELATED"/>
    <property type="match status" value="1"/>
</dbReference>
<dbReference type="GO" id="GO:0015074">
    <property type="term" value="P:DNA integration"/>
    <property type="evidence" value="ECO:0007669"/>
    <property type="project" value="UniProtKB-KW"/>
</dbReference>
<organism evidence="7 8">
    <name type="scientific">Deminuibacter soli</name>
    <dbReference type="NCBI Taxonomy" id="2291815"/>
    <lineage>
        <taxon>Bacteria</taxon>
        <taxon>Pseudomonadati</taxon>
        <taxon>Bacteroidota</taxon>
        <taxon>Chitinophagia</taxon>
        <taxon>Chitinophagales</taxon>
        <taxon>Chitinophagaceae</taxon>
        <taxon>Deminuibacter</taxon>
    </lineage>
</organism>
<comment type="similarity">
    <text evidence="1">Belongs to the 'phage' integrase family.</text>
</comment>
<keyword evidence="4" id="KW-0233">DNA recombination</keyword>
<keyword evidence="2" id="KW-0229">DNA integration</keyword>
<evidence type="ECO:0000256" key="2">
    <source>
        <dbReference type="ARBA" id="ARBA00022908"/>
    </source>
</evidence>
<accession>A0A3E1NJ26</accession>